<dbReference type="Gene3D" id="1.10.10.2840">
    <property type="entry name" value="PucR C-terminal helix-turn-helix domain"/>
    <property type="match status" value="1"/>
</dbReference>
<dbReference type="PANTHER" id="PTHR33744:SF7">
    <property type="entry name" value="PUCR FAMILY TRANSCRIPTIONAL REGULATOR"/>
    <property type="match status" value="1"/>
</dbReference>
<evidence type="ECO:0000313" key="3">
    <source>
        <dbReference type="EMBL" id="RWR09566.1"/>
    </source>
</evidence>
<comment type="caution">
    <text evidence="3">The sequence shown here is derived from an EMBL/GenBank/DDBJ whole genome shotgun (WGS) entry which is preliminary data.</text>
</comment>
<dbReference type="InterPro" id="IPR029016">
    <property type="entry name" value="GAF-like_dom_sf"/>
</dbReference>
<dbReference type="SUPFAM" id="SSF55781">
    <property type="entry name" value="GAF domain-like"/>
    <property type="match status" value="1"/>
</dbReference>
<gene>
    <name evidence="3" type="ORF">D2T33_14035</name>
</gene>
<reference evidence="3 4" key="1">
    <citation type="submission" date="2019-01" db="EMBL/GenBank/DDBJ databases">
        <title>Sinorhodobacter populi sp. nov. isolated from the symptomatic bark tissue of Populus euramericana canker.</title>
        <authorList>
            <person name="Xu G."/>
        </authorList>
    </citation>
    <scope>NUCLEOTIDE SEQUENCE [LARGE SCALE GENOMIC DNA]</scope>
    <source>
        <strain evidence="3 4">2D-5</strain>
    </source>
</reference>
<evidence type="ECO:0000313" key="4">
    <source>
        <dbReference type="Proteomes" id="UP000285710"/>
    </source>
</evidence>
<comment type="similarity">
    <text evidence="1">Belongs to the CdaR family.</text>
</comment>
<dbReference type="InterPro" id="IPR003018">
    <property type="entry name" value="GAF"/>
</dbReference>
<evidence type="ECO:0000256" key="1">
    <source>
        <dbReference type="ARBA" id="ARBA00006754"/>
    </source>
</evidence>
<accession>A0A443IRK1</accession>
<dbReference type="Proteomes" id="UP000285710">
    <property type="component" value="Unassembled WGS sequence"/>
</dbReference>
<dbReference type="Pfam" id="PF13556">
    <property type="entry name" value="HTH_30"/>
    <property type="match status" value="1"/>
</dbReference>
<dbReference type="InterPro" id="IPR042070">
    <property type="entry name" value="PucR_C-HTH_sf"/>
</dbReference>
<proteinExistence type="inferred from homology"/>
<keyword evidence="4" id="KW-1185">Reference proteome</keyword>
<evidence type="ECO:0000259" key="2">
    <source>
        <dbReference type="SMART" id="SM00065"/>
    </source>
</evidence>
<reference evidence="3 4" key="2">
    <citation type="submission" date="2019-01" db="EMBL/GenBank/DDBJ databases">
        <authorList>
            <person name="Li Y."/>
        </authorList>
    </citation>
    <scope>NUCLEOTIDE SEQUENCE [LARGE SCALE GENOMIC DNA]</scope>
    <source>
        <strain evidence="3 4">2D-5</strain>
    </source>
</reference>
<dbReference type="Pfam" id="PF17853">
    <property type="entry name" value="GGDEF_2"/>
    <property type="match status" value="1"/>
</dbReference>
<dbReference type="PANTHER" id="PTHR33744">
    <property type="entry name" value="CARBOHYDRATE DIACID REGULATOR"/>
    <property type="match status" value="1"/>
</dbReference>
<dbReference type="InterPro" id="IPR041522">
    <property type="entry name" value="CdaR_GGDEF"/>
</dbReference>
<protein>
    <submittedName>
        <fullName evidence="3">GAF domain-containing protein</fullName>
    </submittedName>
</protein>
<sequence>MHLFAEHSNAGEDPWLRRGRIDGCRPWYRKARPILAGAVMPVMELPAARTLRRMAETLNACPDPAAILSQLVEAICRNTGWTTAGVMCIEENDGVALVIARYNPDRIGPPLNDRWTLATSPTRMALIHNAPVLIPDAQTDDDFPGYRDEARERDYRSVAVLPLGCCDGHGRQMVLSVQSPRVMTPADYDLSFIEALAGLAAIALEKLYRLEEEQAVTFRAQAARIRREEMLRNALAEDSLSLIAGEVATLFDCPVLIVDLDGSEIVPGRSPDPETLSDADWARAVAGPARRDILRLARHGGCGAPRFSEAVLDCGGRRLVVPAQRVAIEVDGHSAGALILFGAPETPAPDAEEIETARMVLGVQMLRSHVRFRNATETSGELYAEIVAGGCRDLRALGGRMRRLGMNPDAPARLIAIDLTDENAGMATDLLNVLRRAMGRQPEPACAALVDGMILCHLEDPAGAGDPPLIRRLIDETQWFLGRRPVAVSGRICTALTDYAAVWAECRRIAALARQFGRDGLLSARDFGPYPMLLAAAGTGEVREFVEISVGAILRHDRSHGTQYLATLASFLDQGCRHQACADALGLHVTTLRYRLARLSDLFGIDLSVPEARFSLGLAIRLSGVGAAPA</sequence>
<dbReference type="SMART" id="SM00065">
    <property type="entry name" value="GAF"/>
    <property type="match status" value="1"/>
</dbReference>
<dbReference type="Pfam" id="PF13185">
    <property type="entry name" value="GAF_2"/>
    <property type="match status" value="1"/>
</dbReference>
<dbReference type="InterPro" id="IPR051448">
    <property type="entry name" value="CdaR-like_regulators"/>
</dbReference>
<organism evidence="3 4">
    <name type="scientific">Paenirhodobacter populi</name>
    <dbReference type="NCBI Taxonomy" id="2306993"/>
    <lineage>
        <taxon>Bacteria</taxon>
        <taxon>Pseudomonadati</taxon>
        <taxon>Pseudomonadota</taxon>
        <taxon>Alphaproteobacteria</taxon>
        <taxon>Rhodobacterales</taxon>
        <taxon>Rhodobacter group</taxon>
        <taxon>Paenirhodobacter</taxon>
    </lineage>
</organism>
<dbReference type="EMBL" id="SAUW01000014">
    <property type="protein sequence ID" value="RWR09566.1"/>
    <property type="molecule type" value="Genomic_DNA"/>
</dbReference>
<dbReference type="InterPro" id="IPR025736">
    <property type="entry name" value="PucR_C-HTH_dom"/>
</dbReference>
<dbReference type="AlphaFoldDB" id="A0A443IRK1"/>
<name>A0A443IRK1_9RHOB</name>
<dbReference type="Gene3D" id="3.30.450.40">
    <property type="match status" value="1"/>
</dbReference>
<feature type="domain" description="GAF" evidence="2">
    <location>
        <begin position="63"/>
        <end position="214"/>
    </location>
</feature>